<dbReference type="OrthoDB" id="414698at2759"/>
<dbReference type="GO" id="GO:0006730">
    <property type="term" value="P:one-carbon metabolic process"/>
    <property type="evidence" value="ECO:0007669"/>
    <property type="project" value="UniProtKB-KW"/>
</dbReference>
<evidence type="ECO:0000256" key="3">
    <source>
        <dbReference type="ARBA" id="ARBA00018886"/>
    </source>
</evidence>
<comment type="pathway">
    <text evidence="1">Cofactor biosynthesis; tetrahydrofolate biosynthesis; 5,6,7,8-tetrahydrofolate from 7,8-dihydrofolate: step 1/1.</text>
</comment>
<organism evidence="9 10">
    <name type="scientific">Mucor saturninus</name>
    <dbReference type="NCBI Taxonomy" id="64648"/>
    <lineage>
        <taxon>Eukaryota</taxon>
        <taxon>Fungi</taxon>
        <taxon>Fungi incertae sedis</taxon>
        <taxon>Mucoromycota</taxon>
        <taxon>Mucoromycotina</taxon>
        <taxon>Mucoromycetes</taxon>
        <taxon>Mucorales</taxon>
        <taxon>Mucorineae</taxon>
        <taxon>Mucoraceae</taxon>
        <taxon>Mucor</taxon>
    </lineage>
</organism>
<dbReference type="AlphaFoldDB" id="A0A8H7RCJ0"/>
<comment type="similarity">
    <text evidence="7">Belongs to the dihydrofolate reductase family.</text>
</comment>
<evidence type="ECO:0000313" key="10">
    <source>
        <dbReference type="Proteomes" id="UP000603453"/>
    </source>
</evidence>
<dbReference type="GO" id="GO:0004146">
    <property type="term" value="F:dihydrofolate reductase activity"/>
    <property type="evidence" value="ECO:0007669"/>
    <property type="project" value="UniProtKB-EC"/>
</dbReference>
<feature type="domain" description="DHFR" evidence="8">
    <location>
        <begin position="7"/>
        <end position="206"/>
    </location>
</feature>
<reference evidence="9" key="1">
    <citation type="submission" date="2020-12" db="EMBL/GenBank/DDBJ databases">
        <title>Metabolic potential, ecology and presence of endohyphal bacteria is reflected in genomic diversity of Mucoromycotina.</title>
        <authorList>
            <person name="Muszewska A."/>
            <person name="Okrasinska A."/>
            <person name="Steczkiewicz K."/>
            <person name="Drgas O."/>
            <person name="Orlowska M."/>
            <person name="Perlinska-Lenart U."/>
            <person name="Aleksandrzak-Piekarczyk T."/>
            <person name="Szatraj K."/>
            <person name="Zielenkiewicz U."/>
            <person name="Pilsyk S."/>
            <person name="Malc E."/>
            <person name="Mieczkowski P."/>
            <person name="Kruszewska J.S."/>
            <person name="Biernat P."/>
            <person name="Pawlowska J."/>
        </authorList>
    </citation>
    <scope>NUCLEOTIDE SEQUENCE</scope>
    <source>
        <strain evidence="9">WA0000017839</strain>
    </source>
</reference>
<dbReference type="InterPro" id="IPR017925">
    <property type="entry name" value="DHFR_CS"/>
</dbReference>
<dbReference type="PANTHER" id="PTHR48069">
    <property type="entry name" value="DIHYDROFOLATE REDUCTASE"/>
    <property type="match status" value="1"/>
</dbReference>
<dbReference type="GO" id="GO:0005739">
    <property type="term" value="C:mitochondrion"/>
    <property type="evidence" value="ECO:0007669"/>
    <property type="project" value="TreeGrafter"/>
</dbReference>
<keyword evidence="10" id="KW-1185">Reference proteome</keyword>
<evidence type="ECO:0000259" key="8">
    <source>
        <dbReference type="PROSITE" id="PS51330"/>
    </source>
</evidence>
<dbReference type="UniPathway" id="UPA00077">
    <property type="reaction ID" value="UER00158"/>
</dbReference>
<protein>
    <recommendedName>
        <fullName evidence="3">Dihydrofolate reductase</fullName>
        <ecNumber evidence="2">1.5.1.3</ecNumber>
    </recommendedName>
</protein>
<evidence type="ECO:0000256" key="2">
    <source>
        <dbReference type="ARBA" id="ARBA00012856"/>
    </source>
</evidence>
<dbReference type="GO" id="GO:0050661">
    <property type="term" value="F:NADP binding"/>
    <property type="evidence" value="ECO:0007669"/>
    <property type="project" value="InterPro"/>
</dbReference>
<dbReference type="InterPro" id="IPR001796">
    <property type="entry name" value="DHFR_dom"/>
</dbReference>
<evidence type="ECO:0000313" key="9">
    <source>
        <dbReference type="EMBL" id="KAG2208676.1"/>
    </source>
</evidence>
<evidence type="ECO:0000256" key="4">
    <source>
        <dbReference type="ARBA" id="ARBA00022563"/>
    </source>
</evidence>
<dbReference type="Proteomes" id="UP000603453">
    <property type="component" value="Unassembled WGS sequence"/>
</dbReference>
<dbReference type="PRINTS" id="PR00070">
    <property type="entry name" value="DHFR"/>
</dbReference>
<dbReference type="EMBL" id="JAEPRD010000018">
    <property type="protein sequence ID" value="KAG2208676.1"/>
    <property type="molecule type" value="Genomic_DNA"/>
</dbReference>
<dbReference type="Gene3D" id="3.40.430.10">
    <property type="entry name" value="Dihydrofolate Reductase, subunit A"/>
    <property type="match status" value="1"/>
</dbReference>
<dbReference type="GO" id="GO:0046654">
    <property type="term" value="P:tetrahydrofolate biosynthetic process"/>
    <property type="evidence" value="ECO:0007669"/>
    <property type="project" value="UniProtKB-UniPathway"/>
</dbReference>
<dbReference type="PROSITE" id="PS00075">
    <property type="entry name" value="DHFR_1"/>
    <property type="match status" value="1"/>
</dbReference>
<evidence type="ECO:0000256" key="6">
    <source>
        <dbReference type="ARBA" id="ARBA00023002"/>
    </source>
</evidence>
<evidence type="ECO:0000256" key="5">
    <source>
        <dbReference type="ARBA" id="ARBA00022857"/>
    </source>
</evidence>
<gene>
    <name evidence="9" type="ORF">INT47_007775</name>
</gene>
<evidence type="ECO:0000256" key="1">
    <source>
        <dbReference type="ARBA" id="ARBA00004903"/>
    </source>
</evidence>
<dbReference type="EC" id="1.5.1.3" evidence="2"/>
<keyword evidence="4" id="KW-0554">One-carbon metabolism</keyword>
<evidence type="ECO:0000256" key="7">
    <source>
        <dbReference type="RuleBase" id="RU004474"/>
    </source>
</evidence>
<accession>A0A8H7RCJ0</accession>
<dbReference type="Pfam" id="PF00186">
    <property type="entry name" value="DHFR_1"/>
    <property type="match status" value="1"/>
</dbReference>
<keyword evidence="5" id="KW-0521">NADP</keyword>
<proteinExistence type="inferred from homology"/>
<dbReference type="InterPro" id="IPR024072">
    <property type="entry name" value="DHFR-like_dom_sf"/>
</dbReference>
<dbReference type="CDD" id="cd00209">
    <property type="entry name" value="DHFR"/>
    <property type="match status" value="1"/>
</dbReference>
<dbReference type="InterPro" id="IPR012259">
    <property type="entry name" value="DHFR"/>
</dbReference>
<dbReference type="GO" id="GO:0046452">
    <property type="term" value="P:dihydrofolate metabolic process"/>
    <property type="evidence" value="ECO:0007669"/>
    <property type="project" value="TreeGrafter"/>
</dbReference>
<dbReference type="PROSITE" id="PS51330">
    <property type="entry name" value="DHFR_2"/>
    <property type="match status" value="1"/>
</dbReference>
<keyword evidence="6" id="KW-0560">Oxidoreductase</keyword>
<name>A0A8H7RCJ0_9FUNG</name>
<dbReference type="GO" id="GO:0046655">
    <property type="term" value="P:folic acid metabolic process"/>
    <property type="evidence" value="ECO:0007669"/>
    <property type="project" value="TreeGrafter"/>
</dbReference>
<sequence>MTVAKKPFVFMAAALAENGGIGYKNGLPWSIPGDWSYFENTTKKSYGQEKYVHKEATEWSNVVIMGRHSFEARPMLKEPLANRYNIVVSRNPHYDFGTSSIVELVTSLDEAFRRAEALVKGDGRIFMLGGEEIYRQSITLPECTHVLITNIYSSLPVPCDTFIPKIDPSVFKLASHDELELFLKESVPKGKQTHEHFEYEFVLYLRK</sequence>
<dbReference type="SUPFAM" id="SSF53597">
    <property type="entry name" value="Dihydrofolate reductase-like"/>
    <property type="match status" value="1"/>
</dbReference>
<dbReference type="PANTHER" id="PTHR48069:SF3">
    <property type="entry name" value="DIHYDROFOLATE REDUCTASE"/>
    <property type="match status" value="1"/>
</dbReference>
<comment type="caution">
    <text evidence="9">The sequence shown here is derived from an EMBL/GenBank/DDBJ whole genome shotgun (WGS) entry which is preliminary data.</text>
</comment>